<dbReference type="HOGENOM" id="CLU_097916_1_2_0"/>
<dbReference type="GO" id="GO:0046656">
    <property type="term" value="P:folic acid biosynthetic process"/>
    <property type="evidence" value="ECO:0007669"/>
    <property type="project" value="UniProtKB-KW"/>
</dbReference>
<keyword evidence="6" id="KW-0547">Nucleotide-binding</keyword>
<dbReference type="Proteomes" id="UP000183868">
    <property type="component" value="Chromosome"/>
</dbReference>
<evidence type="ECO:0000256" key="2">
    <source>
        <dbReference type="ARBA" id="ARBA00005810"/>
    </source>
</evidence>
<dbReference type="PANTHER" id="PTHR43071">
    <property type="entry name" value="2-AMINO-4-HYDROXY-6-HYDROXYMETHYLDIHYDROPTERIDINE PYROPHOSPHOKINASE"/>
    <property type="match status" value="1"/>
</dbReference>
<evidence type="ECO:0000259" key="13">
    <source>
        <dbReference type="PROSITE" id="PS00794"/>
    </source>
</evidence>
<comment type="function">
    <text evidence="10">Catalyzes the transfer of pyrophosphate from adenosine triphosphate (ATP) to 6-hydroxymethyl-7,8-dihydropterin, an enzymatic step in folate biosynthesis pathway.</text>
</comment>
<evidence type="ECO:0000256" key="10">
    <source>
        <dbReference type="ARBA" id="ARBA00029409"/>
    </source>
</evidence>
<dbReference type="AlphaFoldDB" id="H1XRX3"/>
<evidence type="ECO:0000256" key="9">
    <source>
        <dbReference type="ARBA" id="ARBA00022909"/>
    </source>
</evidence>
<dbReference type="Pfam" id="PF01288">
    <property type="entry name" value="HPPK"/>
    <property type="match status" value="1"/>
</dbReference>
<gene>
    <name evidence="14" type="ORF">Cabys_1712</name>
    <name evidence="15" type="ORF">Calab_2859</name>
</gene>
<keyword evidence="16" id="KW-1185">Reference proteome</keyword>
<evidence type="ECO:0000256" key="7">
    <source>
        <dbReference type="ARBA" id="ARBA00022777"/>
    </source>
</evidence>
<sequence length="160" mass="18534">MRYFVGLGSNMGDRLQNLKKARDVLQKIGAIERQSPVFKTPPWGNRHQNDFFNAVIQLQCHMQPFRFLRKLKQFETQLGRVKSERWGPRVIDLDVLEWEGPVVQSDILNIPHPLLQSRDFVLVPLSHIAPDFKFRSGKTITEAVASLDQVEACQLLIENW</sequence>
<dbReference type="eggNOG" id="COG0801">
    <property type="taxonomic scope" value="Bacteria"/>
</dbReference>
<dbReference type="GO" id="GO:0003848">
    <property type="term" value="F:2-amino-4-hydroxy-6-hydroxymethyldihydropteridine diphosphokinase activity"/>
    <property type="evidence" value="ECO:0007669"/>
    <property type="project" value="UniProtKB-EC"/>
</dbReference>
<dbReference type="InterPro" id="IPR035907">
    <property type="entry name" value="Hppk_sf"/>
</dbReference>
<feature type="domain" description="7,8-dihydro-6-hydroxymethylpterin-pyrophosphokinase" evidence="13">
    <location>
        <begin position="85"/>
        <end position="96"/>
    </location>
</feature>
<dbReference type="PROSITE" id="PS00794">
    <property type="entry name" value="HPPK"/>
    <property type="match status" value="1"/>
</dbReference>
<dbReference type="SUPFAM" id="SSF55083">
    <property type="entry name" value="6-hydroxymethyl-7,8-dihydropterin pyrophosphokinase, HPPK"/>
    <property type="match status" value="1"/>
</dbReference>
<evidence type="ECO:0000256" key="6">
    <source>
        <dbReference type="ARBA" id="ARBA00022741"/>
    </source>
</evidence>
<dbReference type="InterPro" id="IPR000550">
    <property type="entry name" value="Hppk"/>
</dbReference>
<name>H1XRX3_CALAY</name>
<dbReference type="OrthoDB" id="9808041at2"/>
<evidence type="ECO:0000313" key="14">
    <source>
        <dbReference type="EMBL" id="APF18461.1"/>
    </source>
</evidence>
<organism evidence="15 16">
    <name type="scientific">Caldithrix abyssi DSM 13497</name>
    <dbReference type="NCBI Taxonomy" id="880073"/>
    <lineage>
        <taxon>Bacteria</taxon>
        <taxon>Pseudomonadati</taxon>
        <taxon>Calditrichota</taxon>
        <taxon>Calditrichia</taxon>
        <taxon>Calditrichales</taxon>
        <taxon>Calditrichaceae</taxon>
        <taxon>Caldithrix</taxon>
    </lineage>
</organism>
<evidence type="ECO:0000256" key="1">
    <source>
        <dbReference type="ARBA" id="ARBA00005051"/>
    </source>
</evidence>
<evidence type="ECO:0000256" key="8">
    <source>
        <dbReference type="ARBA" id="ARBA00022840"/>
    </source>
</evidence>
<dbReference type="KEGG" id="caby:Cabys_1712"/>
<protein>
    <recommendedName>
        <fullName evidence="4">2-amino-4-hydroxy-6-hydroxymethyldihydropteridine pyrophosphokinase</fullName>
        <ecNumber evidence="3">2.7.6.3</ecNumber>
    </recommendedName>
    <alternativeName>
        <fullName evidence="11">6-hydroxymethyl-7,8-dihydropterin pyrophosphokinase</fullName>
    </alternativeName>
    <alternativeName>
        <fullName evidence="12">7,8-dihydro-6-hydroxymethylpterin-pyrophosphokinase</fullName>
    </alternativeName>
</protein>
<comment type="pathway">
    <text evidence="1">Cofactor biosynthesis; tetrahydrofolate biosynthesis; 2-amino-4-hydroxy-6-hydroxymethyl-7,8-dihydropteridine diphosphate from 7,8-dihydroneopterin triphosphate: step 4/4.</text>
</comment>
<dbReference type="InParanoid" id="H1XRX3"/>
<keyword evidence="5" id="KW-0808">Transferase</keyword>
<dbReference type="EC" id="2.7.6.3" evidence="3"/>
<proteinExistence type="inferred from homology"/>
<dbReference type="GO" id="GO:0046654">
    <property type="term" value="P:tetrahydrofolate biosynthetic process"/>
    <property type="evidence" value="ECO:0007669"/>
    <property type="project" value="UniProtKB-UniPathway"/>
</dbReference>
<evidence type="ECO:0000313" key="16">
    <source>
        <dbReference type="Proteomes" id="UP000004671"/>
    </source>
</evidence>
<evidence type="ECO:0000256" key="5">
    <source>
        <dbReference type="ARBA" id="ARBA00022679"/>
    </source>
</evidence>
<dbReference type="PaxDb" id="880073-Calab_2859"/>
<evidence type="ECO:0000256" key="12">
    <source>
        <dbReference type="ARBA" id="ARBA00033413"/>
    </source>
</evidence>
<dbReference type="GO" id="GO:0016301">
    <property type="term" value="F:kinase activity"/>
    <property type="evidence" value="ECO:0007669"/>
    <property type="project" value="UniProtKB-KW"/>
</dbReference>
<keyword evidence="9" id="KW-0289">Folate biosynthesis</keyword>
<reference evidence="15 16" key="1">
    <citation type="submission" date="2011-09" db="EMBL/GenBank/DDBJ databases">
        <title>The permanent draft genome of Caldithrix abyssi DSM 13497.</title>
        <authorList>
            <consortium name="US DOE Joint Genome Institute (JGI-PGF)"/>
            <person name="Lucas S."/>
            <person name="Han J."/>
            <person name="Lapidus A."/>
            <person name="Bruce D."/>
            <person name="Goodwin L."/>
            <person name="Pitluck S."/>
            <person name="Peters L."/>
            <person name="Kyrpides N."/>
            <person name="Mavromatis K."/>
            <person name="Ivanova N."/>
            <person name="Mikhailova N."/>
            <person name="Chertkov O."/>
            <person name="Detter J.C."/>
            <person name="Tapia R."/>
            <person name="Han C."/>
            <person name="Land M."/>
            <person name="Hauser L."/>
            <person name="Markowitz V."/>
            <person name="Cheng J.-F."/>
            <person name="Hugenholtz P."/>
            <person name="Woyke T."/>
            <person name="Wu D."/>
            <person name="Spring S."/>
            <person name="Brambilla E."/>
            <person name="Klenk H.-P."/>
            <person name="Eisen J.A."/>
        </authorList>
    </citation>
    <scope>NUCLEOTIDE SEQUENCE [LARGE SCALE GENOMIC DNA]</scope>
    <source>
        <strain evidence="15 16">DSM 13497</strain>
    </source>
</reference>
<dbReference type="CDD" id="cd00483">
    <property type="entry name" value="HPPK"/>
    <property type="match status" value="1"/>
</dbReference>
<evidence type="ECO:0000256" key="11">
    <source>
        <dbReference type="ARBA" id="ARBA00029766"/>
    </source>
</evidence>
<evidence type="ECO:0000313" key="15">
    <source>
        <dbReference type="EMBL" id="EHO42466.1"/>
    </source>
</evidence>
<reference evidence="14 17" key="2">
    <citation type="submission" date="2016-11" db="EMBL/GenBank/DDBJ databases">
        <title>Genomic analysis of Caldithrix abyssi and proposal of a novel bacterial phylum Caldithrichaeota.</title>
        <authorList>
            <person name="Kublanov I."/>
            <person name="Sigalova O."/>
            <person name="Gavrilov S."/>
            <person name="Lebedinsky A."/>
            <person name="Ivanova N."/>
            <person name="Daum C."/>
            <person name="Reddy T."/>
            <person name="Klenk H.P."/>
            <person name="Goker M."/>
            <person name="Reva O."/>
            <person name="Miroshnichenko M."/>
            <person name="Kyprides N."/>
            <person name="Woyke T."/>
            <person name="Gelfand M."/>
        </authorList>
    </citation>
    <scope>NUCLEOTIDE SEQUENCE [LARGE SCALE GENOMIC DNA]</scope>
    <source>
        <strain evidence="14 17">LF13</strain>
    </source>
</reference>
<dbReference type="EMBL" id="CP018099">
    <property type="protein sequence ID" value="APF18461.1"/>
    <property type="molecule type" value="Genomic_DNA"/>
</dbReference>
<dbReference type="PANTHER" id="PTHR43071:SF1">
    <property type="entry name" value="2-AMINO-4-HYDROXY-6-HYDROXYMETHYLDIHYDROPTERIDINE PYROPHOSPHOKINASE"/>
    <property type="match status" value="1"/>
</dbReference>
<dbReference type="UniPathway" id="UPA00077">
    <property type="reaction ID" value="UER00155"/>
</dbReference>
<dbReference type="EMBL" id="CM001402">
    <property type="protein sequence ID" value="EHO42466.1"/>
    <property type="molecule type" value="Genomic_DNA"/>
</dbReference>
<dbReference type="RefSeq" id="WP_006929807.1">
    <property type="nucleotide sequence ID" value="NZ_CM001402.1"/>
</dbReference>
<dbReference type="NCBIfam" id="TIGR01498">
    <property type="entry name" value="folK"/>
    <property type="match status" value="1"/>
</dbReference>
<dbReference type="FunCoup" id="H1XRX3">
    <property type="interactions" value="421"/>
</dbReference>
<evidence type="ECO:0000256" key="3">
    <source>
        <dbReference type="ARBA" id="ARBA00013253"/>
    </source>
</evidence>
<accession>H1XRX3</accession>
<evidence type="ECO:0000256" key="4">
    <source>
        <dbReference type="ARBA" id="ARBA00016218"/>
    </source>
</evidence>
<dbReference type="GO" id="GO:0005524">
    <property type="term" value="F:ATP binding"/>
    <property type="evidence" value="ECO:0007669"/>
    <property type="project" value="UniProtKB-KW"/>
</dbReference>
<dbReference type="Gene3D" id="3.30.70.560">
    <property type="entry name" value="7,8-Dihydro-6-hydroxymethylpterin-pyrophosphokinase HPPK"/>
    <property type="match status" value="1"/>
</dbReference>
<dbReference type="Proteomes" id="UP000004671">
    <property type="component" value="Chromosome"/>
</dbReference>
<evidence type="ECO:0000313" key="17">
    <source>
        <dbReference type="Proteomes" id="UP000183868"/>
    </source>
</evidence>
<keyword evidence="7 15" id="KW-0418">Kinase</keyword>
<comment type="similarity">
    <text evidence="2">Belongs to the HPPK family.</text>
</comment>
<dbReference type="STRING" id="880073.Cabys_1712"/>
<keyword evidence="8" id="KW-0067">ATP-binding</keyword>